<organism evidence="2 3">
    <name type="scientific">Roseivivax halotolerans</name>
    <dbReference type="NCBI Taxonomy" id="93684"/>
    <lineage>
        <taxon>Bacteria</taxon>
        <taxon>Pseudomonadati</taxon>
        <taxon>Pseudomonadota</taxon>
        <taxon>Alphaproteobacteria</taxon>
        <taxon>Rhodobacterales</taxon>
        <taxon>Roseobacteraceae</taxon>
        <taxon>Roseivivax</taxon>
    </lineage>
</organism>
<dbReference type="EMBL" id="FOXV01000011">
    <property type="protein sequence ID" value="SFQ57859.1"/>
    <property type="molecule type" value="Genomic_DNA"/>
</dbReference>
<dbReference type="Proteomes" id="UP000243106">
    <property type="component" value="Unassembled WGS sequence"/>
</dbReference>
<protein>
    <submittedName>
        <fullName evidence="2">Uncharacterized protein</fullName>
    </submittedName>
</protein>
<proteinExistence type="predicted"/>
<accession>A0A1I5ZN31</accession>
<reference evidence="3" key="1">
    <citation type="submission" date="2016-10" db="EMBL/GenBank/DDBJ databases">
        <authorList>
            <person name="Varghese N."/>
            <person name="Submissions S."/>
        </authorList>
    </citation>
    <scope>NUCLEOTIDE SEQUENCE [LARGE SCALE GENOMIC DNA]</scope>
    <source>
        <strain evidence="3">JCM 10271</strain>
    </source>
</reference>
<evidence type="ECO:0000256" key="1">
    <source>
        <dbReference type="SAM" id="MobiDB-lite"/>
    </source>
</evidence>
<evidence type="ECO:0000313" key="3">
    <source>
        <dbReference type="Proteomes" id="UP000243106"/>
    </source>
</evidence>
<feature type="compositionally biased region" description="Basic and acidic residues" evidence="1">
    <location>
        <begin position="1"/>
        <end position="11"/>
    </location>
</feature>
<sequence>MTVRPEFDRPDPNLAASRDAAIVDPLSRKRGAYEQSRDISQHRRYTAFYEDLQN</sequence>
<dbReference type="STRING" id="93684.SAMN05421853_11119"/>
<evidence type="ECO:0000313" key="2">
    <source>
        <dbReference type="EMBL" id="SFQ57859.1"/>
    </source>
</evidence>
<dbReference type="RefSeq" id="WP_175497566.1">
    <property type="nucleotide sequence ID" value="NZ_FOXV01000011.1"/>
</dbReference>
<feature type="region of interest" description="Disordered" evidence="1">
    <location>
        <begin position="1"/>
        <end position="21"/>
    </location>
</feature>
<dbReference type="AlphaFoldDB" id="A0A1I5ZN31"/>
<gene>
    <name evidence="2" type="ORF">SAMN05421853_11119</name>
</gene>
<name>A0A1I5ZN31_9RHOB</name>
<keyword evidence="3" id="KW-1185">Reference proteome</keyword>